<dbReference type="OrthoDB" id="2523927at2759"/>
<dbReference type="PROSITE" id="PS50011">
    <property type="entry name" value="PROTEIN_KINASE_DOM"/>
    <property type="match status" value="1"/>
</dbReference>
<dbReference type="HOGENOM" id="CLU_1390395_0_0_1"/>
<dbReference type="InterPro" id="IPR000719">
    <property type="entry name" value="Prot_kinase_dom"/>
</dbReference>
<organism evidence="2 3">
    <name type="scientific">Hebeloma cylindrosporum</name>
    <dbReference type="NCBI Taxonomy" id="76867"/>
    <lineage>
        <taxon>Eukaryota</taxon>
        <taxon>Fungi</taxon>
        <taxon>Dikarya</taxon>
        <taxon>Basidiomycota</taxon>
        <taxon>Agaricomycotina</taxon>
        <taxon>Agaricomycetes</taxon>
        <taxon>Agaricomycetidae</taxon>
        <taxon>Agaricales</taxon>
        <taxon>Agaricineae</taxon>
        <taxon>Hymenogastraceae</taxon>
        <taxon>Hebeloma</taxon>
    </lineage>
</organism>
<dbReference type="GO" id="GO:0004672">
    <property type="term" value="F:protein kinase activity"/>
    <property type="evidence" value="ECO:0007669"/>
    <property type="project" value="InterPro"/>
</dbReference>
<dbReference type="SUPFAM" id="SSF56112">
    <property type="entry name" value="Protein kinase-like (PK-like)"/>
    <property type="match status" value="1"/>
</dbReference>
<evidence type="ECO:0000313" key="3">
    <source>
        <dbReference type="Proteomes" id="UP000053424"/>
    </source>
</evidence>
<dbReference type="InterPro" id="IPR008271">
    <property type="entry name" value="Ser/Thr_kinase_AS"/>
</dbReference>
<dbReference type="AlphaFoldDB" id="A0A0C2XTL1"/>
<evidence type="ECO:0000259" key="1">
    <source>
        <dbReference type="PROSITE" id="PS50011"/>
    </source>
</evidence>
<protein>
    <recommendedName>
        <fullName evidence="1">Protein kinase domain-containing protein</fullName>
    </recommendedName>
</protein>
<dbReference type="STRING" id="686832.A0A0C2XTL1"/>
<feature type="domain" description="Protein kinase" evidence="1">
    <location>
        <begin position="24"/>
        <end position="196"/>
    </location>
</feature>
<name>A0A0C2XTL1_HEBCY</name>
<sequence>MKDRPFSQTVKGRKKYNPSEYFTLTLSEPFANGAIGTVHRASAQFEVDSITVEYHELVVKFAFQGEHQEELRREYKIYQHMAKIGYTANILRVHGLFQDFETGLLAMVMDYGGLTLGTTKGNQPFTEKGQKVLWDALQDLHSDANVLHGDIKANNIVVDSSGNVYFIDFHRARVLVDTHPDSFEYDCDALVEMVFP</sequence>
<evidence type="ECO:0000313" key="2">
    <source>
        <dbReference type="EMBL" id="KIM41018.1"/>
    </source>
</evidence>
<accession>A0A0C2XTL1</accession>
<dbReference type="Proteomes" id="UP000053424">
    <property type="component" value="Unassembled WGS sequence"/>
</dbReference>
<reference evidence="2 3" key="1">
    <citation type="submission" date="2014-04" db="EMBL/GenBank/DDBJ databases">
        <authorList>
            <consortium name="DOE Joint Genome Institute"/>
            <person name="Kuo A."/>
            <person name="Gay G."/>
            <person name="Dore J."/>
            <person name="Kohler A."/>
            <person name="Nagy L.G."/>
            <person name="Floudas D."/>
            <person name="Copeland A."/>
            <person name="Barry K.W."/>
            <person name="Cichocki N."/>
            <person name="Veneault-Fourrey C."/>
            <person name="LaButti K."/>
            <person name="Lindquist E.A."/>
            <person name="Lipzen A."/>
            <person name="Lundell T."/>
            <person name="Morin E."/>
            <person name="Murat C."/>
            <person name="Sun H."/>
            <person name="Tunlid A."/>
            <person name="Henrissat B."/>
            <person name="Grigoriev I.V."/>
            <person name="Hibbett D.S."/>
            <person name="Martin F."/>
            <person name="Nordberg H.P."/>
            <person name="Cantor M.N."/>
            <person name="Hua S.X."/>
        </authorList>
    </citation>
    <scope>NUCLEOTIDE SEQUENCE [LARGE SCALE GENOMIC DNA]</scope>
    <source>
        <strain evidence="3">h7</strain>
    </source>
</reference>
<dbReference type="PROSITE" id="PS00108">
    <property type="entry name" value="PROTEIN_KINASE_ST"/>
    <property type="match status" value="1"/>
</dbReference>
<dbReference type="GO" id="GO:0005524">
    <property type="term" value="F:ATP binding"/>
    <property type="evidence" value="ECO:0007669"/>
    <property type="project" value="InterPro"/>
</dbReference>
<proteinExistence type="predicted"/>
<gene>
    <name evidence="2" type="ORF">M413DRAFT_158022</name>
</gene>
<dbReference type="Pfam" id="PF00069">
    <property type="entry name" value="Pkinase"/>
    <property type="match status" value="1"/>
</dbReference>
<reference evidence="3" key="2">
    <citation type="submission" date="2015-01" db="EMBL/GenBank/DDBJ databases">
        <title>Evolutionary Origins and Diversification of the Mycorrhizal Mutualists.</title>
        <authorList>
            <consortium name="DOE Joint Genome Institute"/>
            <consortium name="Mycorrhizal Genomics Consortium"/>
            <person name="Kohler A."/>
            <person name="Kuo A."/>
            <person name="Nagy L.G."/>
            <person name="Floudas D."/>
            <person name="Copeland A."/>
            <person name="Barry K.W."/>
            <person name="Cichocki N."/>
            <person name="Veneault-Fourrey C."/>
            <person name="LaButti K."/>
            <person name="Lindquist E.A."/>
            <person name="Lipzen A."/>
            <person name="Lundell T."/>
            <person name="Morin E."/>
            <person name="Murat C."/>
            <person name="Riley R."/>
            <person name="Ohm R."/>
            <person name="Sun H."/>
            <person name="Tunlid A."/>
            <person name="Henrissat B."/>
            <person name="Grigoriev I.V."/>
            <person name="Hibbett D.S."/>
            <person name="Martin F."/>
        </authorList>
    </citation>
    <scope>NUCLEOTIDE SEQUENCE [LARGE SCALE GENOMIC DNA]</scope>
    <source>
        <strain evidence="3">h7</strain>
    </source>
</reference>
<dbReference type="Gene3D" id="1.10.510.10">
    <property type="entry name" value="Transferase(Phosphotransferase) domain 1"/>
    <property type="match status" value="1"/>
</dbReference>
<dbReference type="InterPro" id="IPR011009">
    <property type="entry name" value="Kinase-like_dom_sf"/>
</dbReference>
<dbReference type="EMBL" id="KN831781">
    <property type="protein sequence ID" value="KIM41018.1"/>
    <property type="molecule type" value="Genomic_DNA"/>
</dbReference>
<keyword evidence="3" id="KW-1185">Reference proteome</keyword>